<name>A0A9N8W0R1_9GLOM</name>
<dbReference type="EMBL" id="CAJVPY010000343">
    <property type="protein sequence ID" value="CAG8466982.1"/>
    <property type="molecule type" value="Genomic_DNA"/>
</dbReference>
<comment type="caution">
    <text evidence="1">The sequence shown here is derived from an EMBL/GenBank/DDBJ whole genome shotgun (WGS) entry which is preliminary data.</text>
</comment>
<protein>
    <submittedName>
        <fullName evidence="1">13288_t:CDS:1</fullName>
    </submittedName>
</protein>
<keyword evidence="2" id="KW-1185">Reference proteome</keyword>
<dbReference type="AlphaFoldDB" id="A0A9N8W0R1"/>
<evidence type="ECO:0000313" key="2">
    <source>
        <dbReference type="Proteomes" id="UP000789405"/>
    </source>
</evidence>
<accession>A0A9N8W0R1</accession>
<evidence type="ECO:0000313" key="1">
    <source>
        <dbReference type="EMBL" id="CAG8466982.1"/>
    </source>
</evidence>
<sequence length="47" mass="5940">MEDNDMFEITDDRVNIRDLTCKYLTKEFKELEFKELDKKRTRYRYKA</sequence>
<reference evidence="1" key="1">
    <citation type="submission" date="2021-06" db="EMBL/GenBank/DDBJ databases">
        <authorList>
            <person name="Kallberg Y."/>
            <person name="Tangrot J."/>
            <person name="Rosling A."/>
        </authorList>
    </citation>
    <scope>NUCLEOTIDE SEQUENCE</scope>
    <source>
        <strain evidence="1">MA453B</strain>
    </source>
</reference>
<dbReference type="Proteomes" id="UP000789405">
    <property type="component" value="Unassembled WGS sequence"/>
</dbReference>
<organism evidence="1 2">
    <name type="scientific">Dentiscutata erythropus</name>
    <dbReference type="NCBI Taxonomy" id="1348616"/>
    <lineage>
        <taxon>Eukaryota</taxon>
        <taxon>Fungi</taxon>
        <taxon>Fungi incertae sedis</taxon>
        <taxon>Mucoromycota</taxon>
        <taxon>Glomeromycotina</taxon>
        <taxon>Glomeromycetes</taxon>
        <taxon>Diversisporales</taxon>
        <taxon>Gigasporaceae</taxon>
        <taxon>Dentiscutata</taxon>
    </lineage>
</organism>
<gene>
    <name evidence="1" type="ORF">DERYTH_LOCUS1274</name>
</gene>
<proteinExistence type="predicted"/>